<dbReference type="EMBL" id="CAUYUJ010022270">
    <property type="protein sequence ID" value="CAK0909826.1"/>
    <property type="molecule type" value="Genomic_DNA"/>
</dbReference>
<sequence length="288" mass="31017">MALGPFRYGGVVDHARNALTVGSRDVHVLPDGSGVFVEHVDPADEATFFDSTELLGCIEFINQEGSGFLEHHERFKTACRLDWNSRGVFEHFNIAQALAQGLPVNQLDGGNLLMVECQFRRLQTIEFGHSERAREAEANNYERKMSLEEQQAFAGTASGHADDLPGALPRLAEVLTQVMVALSLATSFRPPAGPAAGSFSDEVGAVSRSVRQRIGARAAVELNCDKAARSLCGMFCRAPQPGLGQGAPLFGLVSRAQREGSLPQRLLGSFAWRAGATWTLPSSDPIAP</sequence>
<accession>A0ABN9YB08</accession>
<comment type="caution">
    <text evidence="1">The sequence shown here is derived from an EMBL/GenBank/DDBJ whole genome shotgun (WGS) entry which is preliminary data.</text>
</comment>
<proteinExistence type="predicted"/>
<gene>
    <name evidence="1" type="ORF">PCOR1329_LOCUS84144</name>
</gene>
<organism evidence="1 2">
    <name type="scientific">Prorocentrum cordatum</name>
    <dbReference type="NCBI Taxonomy" id="2364126"/>
    <lineage>
        <taxon>Eukaryota</taxon>
        <taxon>Sar</taxon>
        <taxon>Alveolata</taxon>
        <taxon>Dinophyceae</taxon>
        <taxon>Prorocentrales</taxon>
        <taxon>Prorocentraceae</taxon>
        <taxon>Prorocentrum</taxon>
    </lineage>
</organism>
<evidence type="ECO:0000313" key="2">
    <source>
        <dbReference type="Proteomes" id="UP001189429"/>
    </source>
</evidence>
<keyword evidence="2" id="KW-1185">Reference proteome</keyword>
<protein>
    <submittedName>
        <fullName evidence="1">Uncharacterized protein</fullName>
    </submittedName>
</protein>
<evidence type="ECO:0000313" key="1">
    <source>
        <dbReference type="EMBL" id="CAK0909826.1"/>
    </source>
</evidence>
<name>A0ABN9YB08_9DINO</name>
<feature type="non-terminal residue" evidence="1">
    <location>
        <position position="288"/>
    </location>
</feature>
<reference evidence="1" key="1">
    <citation type="submission" date="2023-10" db="EMBL/GenBank/DDBJ databases">
        <authorList>
            <person name="Chen Y."/>
            <person name="Shah S."/>
            <person name="Dougan E. K."/>
            <person name="Thang M."/>
            <person name="Chan C."/>
        </authorList>
    </citation>
    <scope>NUCLEOTIDE SEQUENCE [LARGE SCALE GENOMIC DNA]</scope>
</reference>
<dbReference type="Proteomes" id="UP001189429">
    <property type="component" value="Unassembled WGS sequence"/>
</dbReference>